<evidence type="ECO:0000313" key="4">
    <source>
        <dbReference type="Proteomes" id="UP000320011"/>
    </source>
</evidence>
<keyword evidence="1" id="KW-1133">Transmembrane helix</keyword>
<dbReference type="EMBL" id="VJWX01000168">
    <property type="protein sequence ID" value="TVT48577.1"/>
    <property type="molecule type" value="Genomic_DNA"/>
</dbReference>
<organism evidence="3 4">
    <name type="scientific">Amycolatopsis rhizosphaerae</name>
    <dbReference type="NCBI Taxonomy" id="2053003"/>
    <lineage>
        <taxon>Bacteria</taxon>
        <taxon>Bacillati</taxon>
        <taxon>Actinomycetota</taxon>
        <taxon>Actinomycetes</taxon>
        <taxon>Pseudonocardiales</taxon>
        <taxon>Pseudonocardiaceae</taxon>
        <taxon>Amycolatopsis</taxon>
    </lineage>
</organism>
<dbReference type="Proteomes" id="UP000320011">
    <property type="component" value="Unassembled WGS sequence"/>
</dbReference>
<evidence type="ECO:0000313" key="3">
    <source>
        <dbReference type="EMBL" id="TVT48577.1"/>
    </source>
</evidence>
<feature type="transmembrane region" description="Helical" evidence="1">
    <location>
        <begin position="80"/>
        <end position="98"/>
    </location>
</feature>
<reference evidence="3 4" key="1">
    <citation type="submission" date="2019-07" db="EMBL/GenBank/DDBJ databases">
        <authorList>
            <person name="Duangmal K."/>
            <person name="Teo W.F.A."/>
        </authorList>
    </citation>
    <scope>NUCLEOTIDE SEQUENCE [LARGE SCALE GENOMIC DNA]</scope>
    <source>
        <strain evidence="3 4">TBRC 6029</strain>
    </source>
</reference>
<protein>
    <submittedName>
        <fullName evidence="3">Uncharacterized protein</fullName>
    </submittedName>
</protein>
<keyword evidence="2" id="KW-0732">Signal</keyword>
<accession>A0A558CII9</accession>
<proteinExistence type="predicted"/>
<feature type="signal peptide" evidence="2">
    <location>
        <begin position="1"/>
        <end position="28"/>
    </location>
</feature>
<evidence type="ECO:0000256" key="2">
    <source>
        <dbReference type="SAM" id="SignalP"/>
    </source>
</evidence>
<sequence>MNRVRAVLGGLMLGVLVPLTTPAAPALAEPMPVPVALPAPEAVSGATVALVAQQTTAPPGPRIDPSDNARANAQKAKNKIIVGVIAAVLAVIVVWGHSRRAKKKKQA</sequence>
<comment type="caution">
    <text evidence="3">The sequence shown here is derived from an EMBL/GenBank/DDBJ whole genome shotgun (WGS) entry which is preliminary data.</text>
</comment>
<dbReference type="AlphaFoldDB" id="A0A558CII9"/>
<evidence type="ECO:0000256" key="1">
    <source>
        <dbReference type="SAM" id="Phobius"/>
    </source>
</evidence>
<reference evidence="3 4" key="2">
    <citation type="submission" date="2019-08" db="EMBL/GenBank/DDBJ databases">
        <title>Amycolatopsis acidicola sp. nov., isolated from peat swamp forest soil.</title>
        <authorList>
            <person name="Srisuk N."/>
        </authorList>
    </citation>
    <scope>NUCLEOTIDE SEQUENCE [LARGE SCALE GENOMIC DNA]</scope>
    <source>
        <strain evidence="3 4">TBRC 6029</strain>
    </source>
</reference>
<keyword evidence="1" id="KW-0812">Transmembrane</keyword>
<feature type="chain" id="PRO_5021993516" evidence="2">
    <location>
        <begin position="29"/>
        <end position="107"/>
    </location>
</feature>
<keyword evidence="1" id="KW-0472">Membrane</keyword>
<name>A0A558CII9_9PSEU</name>
<gene>
    <name evidence="3" type="ORF">FNH05_17830</name>
</gene>
<keyword evidence="4" id="KW-1185">Reference proteome</keyword>